<evidence type="ECO:0000313" key="4">
    <source>
        <dbReference type="Proteomes" id="UP000765509"/>
    </source>
</evidence>
<feature type="compositionally biased region" description="Polar residues" evidence="2">
    <location>
        <begin position="507"/>
        <end position="517"/>
    </location>
</feature>
<comment type="caution">
    <text evidence="3">The sequence shown here is derived from an EMBL/GenBank/DDBJ whole genome shotgun (WGS) entry which is preliminary data.</text>
</comment>
<comment type="similarity">
    <text evidence="1">Belongs to the EXO5 family.</text>
</comment>
<dbReference type="GO" id="GO:0005634">
    <property type="term" value="C:nucleus"/>
    <property type="evidence" value="ECO:0007669"/>
    <property type="project" value="TreeGrafter"/>
</dbReference>
<organism evidence="3 4">
    <name type="scientific">Austropuccinia psidii MF-1</name>
    <dbReference type="NCBI Taxonomy" id="1389203"/>
    <lineage>
        <taxon>Eukaryota</taxon>
        <taxon>Fungi</taxon>
        <taxon>Dikarya</taxon>
        <taxon>Basidiomycota</taxon>
        <taxon>Pucciniomycotina</taxon>
        <taxon>Pucciniomycetes</taxon>
        <taxon>Pucciniales</taxon>
        <taxon>Sphaerophragmiaceae</taxon>
        <taxon>Austropuccinia</taxon>
    </lineage>
</organism>
<reference evidence="3" key="1">
    <citation type="submission" date="2021-03" db="EMBL/GenBank/DDBJ databases">
        <title>Draft genome sequence of rust myrtle Austropuccinia psidii MF-1, a brazilian biotype.</title>
        <authorList>
            <person name="Quecine M.C."/>
            <person name="Pachon D.M.R."/>
            <person name="Bonatelli M.L."/>
            <person name="Correr F.H."/>
            <person name="Franceschini L.M."/>
            <person name="Leite T.F."/>
            <person name="Margarido G.R.A."/>
            <person name="Almeida C.A."/>
            <person name="Ferrarezi J.A."/>
            <person name="Labate C.A."/>
        </authorList>
    </citation>
    <scope>NUCLEOTIDE SEQUENCE</scope>
    <source>
        <strain evidence="3">MF-1</strain>
    </source>
</reference>
<feature type="region of interest" description="Disordered" evidence="2">
    <location>
        <begin position="507"/>
        <end position="539"/>
    </location>
</feature>
<gene>
    <name evidence="3" type="ORF">O181_032035</name>
</gene>
<dbReference type="InterPro" id="IPR019190">
    <property type="entry name" value="EXOV"/>
</dbReference>
<name>A0A9Q3D0A2_9BASI</name>
<evidence type="ECO:0000256" key="2">
    <source>
        <dbReference type="SAM" id="MobiDB-lite"/>
    </source>
</evidence>
<evidence type="ECO:0000313" key="3">
    <source>
        <dbReference type="EMBL" id="MBW0492320.1"/>
    </source>
</evidence>
<proteinExistence type="inferred from homology"/>
<evidence type="ECO:0000256" key="1">
    <source>
        <dbReference type="ARBA" id="ARBA00009797"/>
    </source>
</evidence>
<dbReference type="PANTHER" id="PTHR14464">
    <property type="entry name" value="EXONUCLEASE V"/>
    <property type="match status" value="1"/>
</dbReference>
<keyword evidence="4" id="KW-1185">Reference proteome</keyword>
<evidence type="ECO:0008006" key="5">
    <source>
        <dbReference type="Google" id="ProtNLM"/>
    </source>
</evidence>
<dbReference type="GO" id="GO:0036297">
    <property type="term" value="P:interstrand cross-link repair"/>
    <property type="evidence" value="ECO:0007669"/>
    <property type="project" value="TreeGrafter"/>
</dbReference>
<sequence length="619" mass="69638">MINLFRTYFFKSSSSSSSSFSWNYLKSSSTMSHSSPILIASDQEQTDQEDFNEPEWNQTTLNLISAIESNYFNNKSNKTKLNHIKINLDSAVSNQSDLVLTRNNGNFNSLFQRFRSKRGFLSVSDLVSCIWCETQVEYGLLGKRYLRPSKRPTSIRTANGIEIQVNQKLVMSRQKILDRGTSVHTKLEKQVAPEKVPVEVVSPVDEWGLKVVNTMVNLNLLLQNGMMREISVWGFIGDFLILGIIDQIELISANHLNTKSQAHPSCLSDNFLKTSLSRTCTQSKLAPNLSVVKPIKKISVRISDSKTIQTDTLPPPSFTQSARYQLMLYKFLYDQMINGSLDVERLAIQLSLDLDEPFSSTFFKDIAPLVASFHSDFPSGCPPGTLREMFGLFDAFVSRLDISDFQLEIVYRKRGSKKEIQARLKRPRISSSTPHPQKSTSIEEPKHTQEIKQPQPAIQLNSLGSFPVTPPTASQALSKPEPLEIEDSLKKNGVLISKLDPRLLPQSQPLSIEATPQTSSSTSSTLDLPKSNQSPSLCSMRPNFDRASSEVIGSLIFSYDESELQNFALDALKFWNGEREAIGVPIDEFNRCQPCEFKDGCEWRAKKSQELIDSVYEKA</sequence>
<dbReference type="GO" id="GO:0005739">
    <property type="term" value="C:mitochondrion"/>
    <property type="evidence" value="ECO:0007669"/>
    <property type="project" value="TreeGrafter"/>
</dbReference>
<dbReference type="GO" id="GO:0045145">
    <property type="term" value="F:single-stranded DNA 5'-3' DNA exonuclease activity"/>
    <property type="evidence" value="ECO:0007669"/>
    <property type="project" value="InterPro"/>
</dbReference>
<dbReference type="PANTHER" id="PTHR14464:SF4">
    <property type="entry name" value="EXONUCLEASE V"/>
    <property type="match status" value="1"/>
</dbReference>
<dbReference type="Pfam" id="PF09810">
    <property type="entry name" value="Exo5"/>
    <property type="match status" value="1"/>
</dbReference>
<dbReference type="OrthoDB" id="354769at2759"/>
<feature type="compositionally biased region" description="Polar residues" evidence="2">
    <location>
        <begin position="429"/>
        <end position="440"/>
    </location>
</feature>
<protein>
    <recommendedName>
        <fullName evidence="5">Exonuclease V</fullName>
    </recommendedName>
</protein>
<feature type="region of interest" description="Disordered" evidence="2">
    <location>
        <begin position="421"/>
        <end position="482"/>
    </location>
</feature>
<dbReference type="EMBL" id="AVOT02011527">
    <property type="protein sequence ID" value="MBW0492320.1"/>
    <property type="molecule type" value="Genomic_DNA"/>
</dbReference>
<dbReference type="AlphaFoldDB" id="A0A9Q3D0A2"/>
<accession>A0A9Q3D0A2</accession>
<dbReference type="Proteomes" id="UP000765509">
    <property type="component" value="Unassembled WGS sequence"/>
</dbReference>
<feature type="compositionally biased region" description="Basic and acidic residues" evidence="2">
    <location>
        <begin position="441"/>
        <end position="450"/>
    </location>
</feature>